<dbReference type="Proteomes" id="UP000299102">
    <property type="component" value="Unassembled WGS sequence"/>
</dbReference>
<name>A0A4C1VDT7_EUMVA</name>
<dbReference type="EMBL" id="BGZK01000326">
    <property type="protein sequence ID" value="GBP36976.1"/>
    <property type="molecule type" value="Genomic_DNA"/>
</dbReference>
<protein>
    <submittedName>
        <fullName evidence="2">Uncharacterized protein</fullName>
    </submittedName>
</protein>
<dbReference type="AlphaFoldDB" id="A0A4C1VDT7"/>
<feature type="compositionally biased region" description="Basic residues" evidence="1">
    <location>
        <begin position="49"/>
        <end position="63"/>
    </location>
</feature>
<keyword evidence="3" id="KW-1185">Reference proteome</keyword>
<evidence type="ECO:0000313" key="3">
    <source>
        <dbReference type="Proteomes" id="UP000299102"/>
    </source>
</evidence>
<evidence type="ECO:0000256" key="1">
    <source>
        <dbReference type="SAM" id="MobiDB-lite"/>
    </source>
</evidence>
<organism evidence="2 3">
    <name type="scientific">Eumeta variegata</name>
    <name type="common">Bagworm moth</name>
    <name type="synonym">Eumeta japonica</name>
    <dbReference type="NCBI Taxonomy" id="151549"/>
    <lineage>
        <taxon>Eukaryota</taxon>
        <taxon>Metazoa</taxon>
        <taxon>Ecdysozoa</taxon>
        <taxon>Arthropoda</taxon>
        <taxon>Hexapoda</taxon>
        <taxon>Insecta</taxon>
        <taxon>Pterygota</taxon>
        <taxon>Neoptera</taxon>
        <taxon>Endopterygota</taxon>
        <taxon>Lepidoptera</taxon>
        <taxon>Glossata</taxon>
        <taxon>Ditrysia</taxon>
        <taxon>Tineoidea</taxon>
        <taxon>Psychidae</taxon>
        <taxon>Oiketicinae</taxon>
        <taxon>Eumeta</taxon>
    </lineage>
</organism>
<comment type="caution">
    <text evidence="2">The sequence shown here is derived from an EMBL/GenBank/DDBJ whole genome shotgun (WGS) entry which is preliminary data.</text>
</comment>
<reference evidence="2 3" key="1">
    <citation type="journal article" date="2019" name="Commun. Biol.">
        <title>The bagworm genome reveals a unique fibroin gene that provides high tensile strength.</title>
        <authorList>
            <person name="Kono N."/>
            <person name="Nakamura H."/>
            <person name="Ohtoshi R."/>
            <person name="Tomita M."/>
            <person name="Numata K."/>
            <person name="Arakawa K."/>
        </authorList>
    </citation>
    <scope>NUCLEOTIDE SEQUENCE [LARGE SCALE GENOMIC DNA]</scope>
</reference>
<evidence type="ECO:0000313" key="2">
    <source>
        <dbReference type="EMBL" id="GBP36976.1"/>
    </source>
</evidence>
<gene>
    <name evidence="2" type="ORF">EVAR_96969_1</name>
</gene>
<accession>A0A4C1VDT7</accession>
<sequence length="154" mass="17080">MSKNHSGEITGSLAHRTAPQRPSESARPKSPHNHTVPERKCSQVGVVTRRVRGPRPAARRAPRSRAPPRAVRAGPVQLHLLEAHYARSYFTPLRSFRDELRSGKVSCAVLAHRALTRVSLLHFALEFESDIDYSSHSQIVIGALDKEKPALPCI</sequence>
<feature type="region of interest" description="Disordered" evidence="1">
    <location>
        <begin position="1"/>
        <end position="71"/>
    </location>
</feature>
<dbReference type="OrthoDB" id="8040188at2759"/>
<proteinExistence type="predicted"/>